<protein>
    <recommendedName>
        <fullName evidence="1">YcaO domain-containing protein</fullName>
    </recommendedName>
</protein>
<dbReference type="EMBL" id="MSKK01000005">
    <property type="protein sequence ID" value="OLO48687.1"/>
    <property type="molecule type" value="Genomic_DNA"/>
</dbReference>
<dbReference type="RefSeq" id="WP_075410817.1">
    <property type="nucleotide sequence ID" value="NZ_MSKK01000005.1"/>
</dbReference>
<gene>
    <name evidence="2" type="ORF">BKH31_01875</name>
</gene>
<reference evidence="2 3" key="1">
    <citation type="submission" date="2016-12" db="EMBL/GenBank/DDBJ databases">
        <title>Genomic comparison of strains in the 'Actinomyces naeslundii' group.</title>
        <authorList>
            <person name="Mughal S.R."/>
            <person name="Do T."/>
            <person name="Gilbert S.C."/>
            <person name="Witherden E.A."/>
            <person name="Didelot X."/>
            <person name="Beighton D."/>
        </authorList>
    </citation>
    <scope>NUCLEOTIDE SEQUENCE [LARGE SCALE GENOMIC DNA]</scope>
    <source>
        <strain evidence="2 3">R21091</strain>
    </source>
</reference>
<dbReference type="Gene3D" id="3.30.1330.230">
    <property type="match status" value="1"/>
</dbReference>
<dbReference type="PANTHER" id="PTHR37809">
    <property type="entry name" value="RIBOSOMAL PROTEIN S12 METHYLTHIOTRANSFERASE ACCESSORY FACTOR YCAO"/>
    <property type="match status" value="1"/>
</dbReference>
<evidence type="ECO:0000313" key="3">
    <source>
        <dbReference type="Proteomes" id="UP000186471"/>
    </source>
</evidence>
<evidence type="ECO:0000313" key="2">
    <source>
        <dbReference type="EMBL" id="OLO48687.1"/>
    </source>
</evidence>
<dbReference type="InterPro" id="IPR003776">
    <property type="entry name" value="YcaO-like_dom"/>
</dbReference>
<dbReference type="AlphaFoldDB" id="A0A1Q8VKR1"/>
<dbReference type="PROSITE" id="PS51664">
    <property type="entry name" value="YCAO"/>
    <property type="match status" value="1"/>
</dbReference>
<evidence type="ECO:0000259" key="1">
    <source>
        <dbReference type="PROSITE" id="PS51664"/>
    </source>
</evidence>
<comment type="caution">
    <text evidence="2">The sequence shown here is derived from an EMBL/GenBank/DDBJ whole genome shotgun (WGS) entry which is preliminary data.</text>
</comment>
<accession>A0A1Q8VKR1</accession>
<feature type="domain" description="YcaO" evidence="1">
    <location>
        <begin position="114"/>
        <end position="487"/>
    </location>
</feature>
<proteinExistence type="predicted"/>
<dbReference type="Proteomes" id="UP000186471">
    <property type="component" value="Unassembled WGS sequence"/>
</dbReference>
<name>A0A1Q8VKR1_9ACTO</name>
<sequence>MAPDDPVVRTLGLLLQQEDECPRELWHADLSVRRLAAAQRGNELDAYSTTDGVSDSLFTHGYRVVPLPDTSTVRSLLDARYGIVTNIYRDLTSDSNALVGAEFTRLGNRITAYGRGVDFETAERLCLLELVERHAMYGPQRLLLQSTLAAMEAGHRVLRPEEVLHYVQEAVPGLRDPFDPCAKMGWVNGVDLREGTEIWLPAQLAYLAVEGETVWGCETSNGVALGATDAEAQLFALTELVERDAFMTFWFGRRVPRKVITDSLPVDARRRIAEATDAGAVVHVLDLSVLAGLAVIMVVVLGRDSTVATYQSTAAHPDPAQALSSALDEALVGFHVYERNPDVPGPELRPEEVASLNDHVRWAAHRNQGHIYDWVLADPVLVDFDQVRGAADTPGCASAASAHEFLECLLAGPLAELRCIGVDLSTRLSNSIGCRVWRVLSPDVSPMWFGYQQRRINRRALRARLRAAGGSGVLPAPGEVPLVHPYA</sequence>
<dbReference type="Pfam" id="PF02624">
    <property type="entry name" value="YcaO"/>
    <property type="match status" value="1"/>
</dbReference>
<organism evidence="2 3">
    <name type="scientific">Actinomyces oris</name>
    <dbReference type="NCBI Taxonomy" id="544580"/>
    <lineage>
        <taxon>Bacteria</taxon>
        <taxon>Bacillati</taxon>
        <taxon>Actinomycetota</taxon>
        <taxon>Actinomycetes</taxon>
        <taxon>Actinomycetales</taxon>
        <taxon>Actinomycetaceae</taxon>
        <taxon>Actinomyces</taxon>
    </lineage>
</organism>
<dbReference type="PANTHER" id="PTHR37809:SF1">
    <property type="entry name" value="RIBOSOMAL PROTEIN S12 METHYLTHIOTRANSFERASE ACCESSORY FACTOR YCAO"/>
    <property type="match status" value="1"/>
</dbReference>